<dbReference type="AlphaFoldDB" id="A0A1N7MFU7"/>
<reference evidence="1 2" key="1">
    <citation type="submission" date="2017-01" db="EMBL/GenBank/DDBJ databases">
        <authorList>
            <person name="Mah S.A."/>
            <person name="Swanson W.J."/>
            <person name="Moy G.W."/>
            <person name="Vacquier V.D."/>
        </authorList>
    </citation>
    <scope>NUCLEOTIDE SEQUENCE [LARGE SCALE GENOMIC DNA]</scope>
    <source>
        <strain evidence="1 2">DSM 11589</strain>
    </source>
</reference>
<dbReference type="InterPro" id="IPR038287">
    <property type="entry name" value="Cse2_sf"/>
</dbReference>
<protein>
    <submittedName>
        <fullName evidence="1">CRISPR-associated protein, Cse2 family</fullName>
    </submittedName>
</protein>
<evidence type="ECO:0000313" key="1">
    <source>
        <dbReference type="EMBL" id="SIS84973.1"/>
    </source>
</evidence>
<accession>A0A1N7MFU7</accession>
<dbReference type="NCBIfam" id="TIGR02548">
    <property type="entry name" value="casB_cse2"/>
    <property type="match status" value="1"/>
</dbReference>
<dbReference type="STRING" id="80876.SAMN05421779_10497"/>
<dbReference type="Proteomes" id="UP000185678">
    <property type="component" value="Unassembled WGS sequence"/>
</dbReference>
<proteinExistence type="predicted"/>
<evidence type="ECO:0000313" key="2">
    <source>
        <dbReference type="Proteomes" id="UP000185678"/>
    </source>
</evidence>
<dbReference type="CDD" id="cd09731">
    <property type="entry name" value="Cse2_I-E"/>
    <property type="match status" value="1"/>
</dbReference>
<keyword evidence="2" id="KW-1185">Reference proteome</keyword>
<dbReference type="Pfam" id="PF09485">
    <property type="entry name" value="CRISPR_Cse2"/>
    <property type="match status" value="1"/>
</dbReference>
<dbReference type="InterPro" id="IPR013382">
    <property type="entry name" value="CRISPR-assoc_prot_Cse2"/>
</dbReference>
<dbReference type="RefSeq" id="WP_076400554.1">
    <property type="nucleotide sequence ID" value="NZ_FTOA01000004.1"/>
</dbReference>
<dbReference type="Gene3D" id="1.10.520.40">
    <property type="entry name" value="CRISPR-associated protein Cse2"/>
    <property type="match status" value="1"/>
</dbReference>
<sequence>MELPQQHTSTGDQPVKDRDSSFVQAVFDLRATNKGLAARLRRADNPGTEYQCWDFLVRFGCNLEQDRDRAPLALIAAAICKSDQAGNGNAGLGTALLSCYDNEPEGAGKARLLRLLSCDSLIEVCRVLRPVLALIASKGVARLDFATLLRQLRWFEADRQRIQARWAQEYYRTVPSEAAV</sequence>
<organism evidence="1 2">
    <name type="scientific">Insolitispirillum peregrinum</name>
    <dbReference type="NCBI Taxonomy" id="80876"/>
    <lineage>
        <taxon>Bacteria</taxon>
        <taxon>Pseudomonadati</taxon>
        <taxon>Pseudomonadota</taxon>
        <taxon>Alphaproteobacteria</taxon>
        <taxon>Rhodospirillales</taxon>
        <taxon>Novispirillaceae</taxon>
        <taxon>Insolitispirillum</taxon>
    </lineage>
</organism>
<gene>
    <name evidence="1" type="ORF">SAMN05421779_10497</name>
</gene>
<name>A0A1N7MFU7_9PROT</name>
<dbReference type="EMBL" id="FTOA01000004">
    <property type="protein sequence ID" value="SIS84973.1"/>
    <property type="molecule type" value="Genomic_DNA"/>
</dbReference>